<feature type="signal peptide" evidence="1">
    <location>
        <begin position="1"/>
        <end position="25"/>
    </location>
</feature>
<gene>
    <name evidence="2" type="ORF">N7E81_13550</name>
</gene>
<protein>
    <submittedName>
        <fullName evidence="2">Uncharacterized protein</fullName>
    </submittedName>
</protein>
<evidence type="ECO:0000256" key="1">
    <source>
        <dbReference type="SAM" id="SignalP"/>
    </source>
</evidence>
<dbReference type="EMBL" id="CP106735">
    <property type="protein sequence ID" value="UXX78381.1"/>
    <property type="molecule type" value="Genomic_DNA"/>
</dbReference>
<sequence length="141" mass="15854">MEKSLFRHIVLLSLLLLGGVSQLSACTEQESYVQSATIALEGAGHASFNIVHEVQHDVFKSSIPLSEKEHHQIEVAEKEVEESETSSSKKHAVSSDYFTSISSDLILGYFHCLRSRQAFYNSFSHYTVFKPIYVVLGVFRL</sequence>
<keyword evidence="3" id="KW-1185">Reference proteome</keyword>
<evidence type="ECO:0000313" key="2">
    <source>
        <dbReference type="EMBL" id="UXX78381.1"/>
    </source>
</evidence>
<evidence type="ECO:0000313" key="3">
    <source>
        <dbReference type="Proteomes" id="UP001062165"/>
    </source>
</evidence>
<accession>A0ABY6CWT8</accession>
<organism evidence="2 3">
    <name type="scientific">Reichenbachiella carrageenanivorans</name>
    <dbReference type="NCBI Taxonomy" id="2979869"/>
    <lineage>
        <taxon>Bacteria</taxon>
        <taxon>Pseudomonadati</taxon>
        <taxon>Bacteroidota</taxon>
        <taxon>Cytophagia</taxon>
        <taxon>Cytophagales</taxon>
        <taxon>Reichenbachiellaceae</taxon>
        <taxon>Reichenbachiella</taxon>
    </lineage>
</organism>
<reference evidence="2" key="1">
    <citation type="submission" date="2022-10" db="EMBL/GenBank/DDBJ databases">
        <title>Comparative genomics and taxonomic characterization of three novel marine species of genus Reichenbachiella exhibiting antioxidant and polysaccharide degradation activities.</title>
        <authorList>
            <person name="Muhammad N."/>
            <person name="Lee Y.-J."/>
            <person name="Ko J."/>
            <person name="Kim S.-G."/>
        </authorList>
    </citation>
    <scope>NUCLEOTIDE SEQUENCE</scope>
    <source>
        <strain evidence="2">Wsw4-B4</strain>
    </source>
</reference>
<feature type="chain" id="PRO_5047233831" evidence="1">
    <location>
        <begin position="26"/>
        <end position="141"/>
    </location>
</feature>
<dbReference type="RefSeq" id="WP_263050127.1">
    <property type="nucleotide sequence ID" value="NZ_CP106735.1"/>
</dbReference>
<keyword evidence="1" id="KW-0732">Signal</keyword>
<name>A0ABY6CWT8_9BACT</name>
<proteinExistence type="predicted"/>
<dbReference type="Proteomes" id="UP001062165">
    <property type="component" value="Chromosome"/>
</dbReference>